<dbReference type="EMBL" id="SHLY01000001">
    <property type="protein sequence ID" value="TAA47976.1"/>
    <property type="molecule type" value="Genomic_DNA"/>
</dbReference>
<keyword evidence="2" id="KW-1185">Reference proteome</keyword>
<accession>A0ABY1WTS8</accession>
<evidence type="ECO:0000313" key="1">
    <source>
        <dbReference type="EMBL" id="TAA47976.1"/>
    </source>
</evidence>
<gene>
    <name evidence="1" type="ORF">EXY25_01655</name>
</gene>
<reference evidence="2" key="1">
    <citation type="submission" date="2019-02" db="EMBL/GenBank/DDBJ databases">
        <title>Draft genome sequence of Muricauda sp. 176CP4-71.</title>
        <authorList>
            <person name="Park J.-S."/>
        </authorList>
    </citation>
    <scope>NUCLEOTIDE SEQUENCE [LARGE SCALE GENOMIC DNA]</scope>
    <source>
        <strain evidence="2">176GS2-150</strain>
    </source>
</reference>
<name>A0ABY1WTS8_9GAMM</name>
<dbReference type="Proteomes" id="UP000292544">
    <property type="component" value="Unassembled WGS sequence"/>
</dbReference>
<proteinExistence type="predicted"/>
<sequence length="120" mass="13231">MIGVKLLFVSVLSFVLLTMPLRAAEICQAGLELDYVSVEELEGGLTPEGSVAKRWHLQFRFPEVIWSHGDMVEHGRLVCDGEIITAEFANNELDVTVVQEPQLINMAGVAYSLSTSQVEP</sequence>
<organism evidence="1 2">
    <name type="scientific">Corallincola spongiicola</name>
    <dbReference type="NCBI Taxonomy" id="2520508"/>
    <lineage>
        <taxon>Bacteria</taxon>
        <taxon>Pseudomonadati</taxon>
        <taxon>Pseudomonadota</taxon>
        <taxon>Gammaproteobacteria</taxon>
        <taxon>Alteromonadales</taxon>
        <taxon>Psychromonadaceae</taxon>
        <taxon>Corallincola</taxon>
    </lineage>
</organism>
<protein>
    <submittedName>
        <fullName evidence="1">Uncharacterized protein</fullName>
    </submittedName>
</protein>
<evidence type="ECO:0000313" key="2">
    <source>
        <dbReference type="Proteomes" id="UP000292544"/>
    </source>
</evidence>
<dbReference type="RefSeq" id="WP_130565497.1">
    <property type="nucleotide sequence ID" value="NZ_SHLY01000001.1"/>
</dbReference>
<comment type="caution">
    <text evidence="1">The sequence shown here is derived from an EMBL/GenBank/DDBJ whole genome shotgun (WGS) entry which is preliminary data.</text>
</comment>